<evidence type="ECO:0000313" key="2">
    <source>
        <dbReference type="EMBL" id="ONK74717.1"/>
    </source>
</evidence>
<feature type="domain" description="DUF1995" evidence="1">
    <location>
        <begin position="44"/>
        <end position="279"/>
    </location>
</feature>
<dbReference type="AlphaFoldDB" id="A0A5P1FBE0"/>
<sequence length="313" mass="34672">MASNLLRLHLQTTLKASPPISISPSSLSFTNPSPHKRTLCSFPPTSREEAISQAKLSLSSTLKKPLNNPIPVPTRKLKKLTQPRFRVEIPVVDDSPNSLIQLAFVVFANLPITRKGSIPATLILWPNPTLAQLALQTFSSATSVTNSDLSSVGTEILNSADLAVFLAPEKSQVEDIKRVTTSLYPKPVVLFNPNWAFDEEKDFEMGNFLDSFDVVYSFMGLEVRGVIKRRKGVVFKCVKDGVVSGEVWEVMVEDEEGEEKGKLKVVTRFKRRPTIVEVESVLYNLMAANSPVTKSVKFLKDLVSNVTGKKDKQ</sequence>
<dbReference type="OMA" id="ILILWPD"/>
<dbReference type="PANTHER" id="PTHR36365:SF1">
    <property type="entry name" value="OS05G0500400 PROTEIN"/>
    <property type="match status" value="1"/>
</dbReference>
<dbReference type="Proteomes" id="UP000243459">
    <property type="component" value="Chromosome 3"/>
</dbReference>
<gene>
    <name evidence="2" type="ORF">A4U43_C03F9420</name>
</gene>
<dbReference type="OrthoDB" id="515480at2759"/>
<reference evidence="3" key="1">
    <citation type="journal article" date="2017" name="Nat. Commun.">
        <title>The asparagus genome sheds light on the origin and evolution of a young Y chromosome.</title>
        <authorList>
            <person name="Harkess A."/>
            <person name="Zhou J."/>
            <person name="Xu C."/>
            <person name="Bowers J.E."/>
            <person name="Van der Hulst R."/>
            <person name="Ayyampalayam S."/>
            <person name="Mercati F."/>
            <person name="Riccardi P."/>
            <person name="McKain M.R."/>
            <person name="Kakrana A."/>
            <person name="Tang H."/>
            <person name="Ray J."/>
            <person name="Groenendijk J."/>
            <person name="Arikit S."/>
            <person name="Mathioni S.M."/>
            <person name="Nakano M."/>
            <person name="Shan H."/>
            <person name="Telgmann-Rauber A."/>
            <person name="Kanno A."/>
            <person name="Yue Z."/>
            <person name="Chen H."/>
            <person name="Li W."/>
            <person name="Chen Y."/>
            <person name="Xu X."/>
            <person name="Zhang Y."/>
            <person name="Luo S."/>
            <person name="Chen H."/>
            <person name="Gao J."/>
            <person name="Mao Z."/>
            <person name="Pires J.C."/>
            <person name="Luo M."/>
            <person name="Kudrna D."/>
            <person name="Wing R.A."/>
            <person name="Meyers B.C."/>
            <person name="Yi K."/>
            <person name="Kong H."/>
            <person name="Lavrijsen P."/>
            <person name="Sunseri F."/>
            <person name="Falavigna A."/>
            <person name="Ye Y."/>
            <person name="Leebens-Mack J.H."/>
            <person name="Chen G."/>
        </authorList>
    </citation>
    <scope>NUCLEOTIDE SEQUENCE [LARGE SCALE GENOMIC DNA]</scope>
    <source>
        <strain evidence="3">cv. DH0086</strain>
    </source>
</reference>
<dbReference type="PANTHER" id="PTHR36365">
    <property type="entry name" value="OS05G0500400 PROTEIN"/>
    <property type="match status" value="1"/>
</dbReference>
<proteinExistence type="predicted"/>
<evidence type="ECO:0000313" key="3">
    <source>
        <dbReference type="Proteomes" id="UP000243459"/>
    </source>
</evidence>
<dbReference type="Pfam" id="PF09353">
    <property type="entry name" value="DUF1995"/>
    <property type="match status" value="1"/>
</dbReference>
<dbReference type="Gramene" id="ONK74717">
    <property type="protein sequence ID" value="ONK74717"/>
    <property type="gene ID" value="A4U43_C03F9420"/>
</dbReference>
<name>A0A5P1FBE0_ASPOF</name>
<dbReference type="InterPro" id="IPR018962">
    <property type="entry name" value="DUF1995"/>
</dbReference>
<dbReference type="GO" id="GO:0009507">
    <property type="term" value="C:chloroplast"/>
    <property type="evidence" value="ECO:0007669"/>
    <property type="project" value="TreeGrafter"/>
</dbReference>
<evidence type="ECO:0000259" key="1">
    <source>
        <dbReference type="Pfam" id="PF09353"/>
    </source>
</evidence>
<keyword evidence="3" id="KW-1185">Reference proteome</keyword>
<accession>A0A5P1FBE0</accession>
<protein>
    <recommendedName>
        <fullName evidence="1">DUF1995 domain-containing protein</fullName>
    </recommendedName>
</protein>
<organism evidence="2 3">
    <name type="scientific">Asparagus officinalis</name>
    <name type="common">Garden asparagus</name>
    <dbReference type="NCBI Taxonomy" id="4686"/>
    <lineage>
        <taxon>Eukaryota</taxon>
        <taxon>Viridiplantae</taxon>
        <taxon>Streptophyta</taxon>
        <taxon>Embryophyta</taxon>
        <taxon>Tracheophyta</taxon>
        <taxon>Spermatophyta</taxon>
        <taxon>Magnoliopsida</taxon>
        <taxon>Liliopsida</taxon>
        <taxon>Asparagales</taxon>
        <taxon>Asparagaceae</taxon>
        <taxon>Asparagoideae</taxon>
        <taxon>Asparagus</taxon>
    </lineage>
</organism>
<dbReference type="EMBL" id="CM007383">
    <property type="protein sequence ID" value="ONK74717.1"/>
    <property type="molecule type" value="Genomic_DNA"/>
</dbReference>